<keyword evidence="9 15" id="KW-0547">Nucleotide-binding</keyword>
<dbReference type="GO" id="GO:0016020">
    <property type="term" value="C:membrane"/>
    <property type="evidence" value="ECO:0007669"/>
    <property type="project" value="UniProtKB-SubCell"/>
</dbReference>
<evidence type="ECO:0000256" key="14">
    <source>
        <dbReference type="ARBA" id="ARBA00023170"/>
    </source>
</evidence>
<dbReference type="Gene3D" id="1.10.510.10">
    <property type="entry name" value="Transferase(Phosphotransferase) domain 1"/>
    <property type="match status" value="1"/>
</dbReference>
<accession>A0A5N5HQZ2</accession>
<dbReference type="Gene3D" id="2.60.120.200">
    <property type="match status" value="1"/>
</dbReference>
<feature type="compositionally biased region" description="Polar residues" evidence="16">
    <location>
        <begin position="660"/>
        <end position="677"/>
    </location>
</feature>
<comment type="similarity">
    <text evidence="2">Belongs to the leguminous lectin family.</text>
</comment>
<dbReference type="Proteomes" id="UP000327157">
    <property type="component" value="Chromosome 8"/>
</dbReference>
<keyword evidence="6 17" id="KW-0812">Transmembrane</keyword>
<feature type="binding site" evidence="15">
    <location>
        <position position="392"/>
    </location>
    <ligand>
        <name>ATP</name>
        <dbReference type="ChEBI" id="CHEBI:30616"/>
    </ligand>
</feature>
<dbReference type="GO" id="GO:0004672">
    <property type="term" value="F:protein kinase activity"/>
    <property type="evidence" value="ECO:0007669"/>
    <property type="project" value="InterPro"/>
</dbReference>
<sequence length="677" mass="76193">MSLISCRQVTFCNNFYVCLFIFINFLPVICARRANSKPSLSFAIPQFNLDTNILYEGDARPSLGLGMVELNTVSQLFRMGRFTYSQPLHLWESASGSLTDFTTHFTFMIDTLNNSRWSDGFAFFLAPVGFPIPPNSAGGNLGLFNSSTNFVPSKNQIVMVEFDSFSNEWDPTVPHVGINVNKISSIVSTSWDFGSNRWKVANAWITYNATTKYLSVFWTYKENPNPAVIDSTFSLSHRIDLREVLPEWVTIGFSAATGVCPERHVISSWEFNSHLDSDEISKKTKDTERTKKLFIAATAGISLLVLMLGVGLCRLVVTKRMRKIDGLESYSKDVITSINKDLEKRAFPKRFAYKELDVATNGFASNGRLGQGGSGHVYKGMLQDLGCAIAVKRIFAKSDYYEKIFINEVKIISRLIHRNLVQFIGWCHEEGECLLVYAYMPNSSLDTHLFGSKTTLQWDFRYDIAIGLALALDYLHEGAEQCVLHRDIKAANILLDDDFKTKLGDFGVAKLVDPQSRSKTHHTTRVAGTYGYIAPEYANEGRASKESDMFSFGVVALEIACGRRPYLQGGGFRGPLYEWVWQLYVAGNLLDAADEALRMDFDQYKMKCLLMLGLWCTHYNKERRPKAGEVVKVLQLEAPLPELPEDRPHHPPPFHPLQQVAESESHVSITSSFNTSV</sequence>
<evidence type="ECO:0000256" key="13">
    <source>
        <dbReference type="ARBA" id="ARBA00023136"/>
    </source>
</evidence>
<dbReference type="PROSITE" id="PS00108">
    <property type="entry name" value="PROTEIN_KINASE_ST"/>
    <property type="match status" value="1"/>
</dbReference>
<proteinExistence type="inferred from homology"/>
<comment type="similarity">
    <text evidence="3">In the N-terminal section; belongs to the leguminous lectin family.</text>
</comment>
<keyword evidence="10 19" id="KW-0418">Kinase</keyword>
<evidence type="ECO:0000256" key="3">
    <source>
        <dbReference type="ARBA" id="ARBA00008536"/>
    </source>
</evidence>
<dbReference type="InterPro" id="IPR000719">
    <property type="entry name" value="Prot_kinase_dom"/>
</dbReference>
<evidence type="ECO:0000256" key="5">
    <source>
        <dbReference type="ARBA" id="ARBA00022679"/>
    </source>
</evidence>
<evidence type="ECO:0000313" key="19">
    <source>
        <dbReference type="EMBL" id="KAB2627950.1"/>
    </source>
</evidence>
<dbReference type="InterPro" id="IPR011009">
    <property type="entry name" value="Kinase-like_dom_sf"/>
</dbReference>
<dbReference type="OrthoDB" id="4062651at2759"/>
<dbReference type="PANTHER" id="PTHR27007">
    <property type="match status" value="1"/>
</dbReference>
<evidence type="ECO:0000256" key="17">
    <source>
        <dbReference type="SAM" id="Phobius"/>
    </source>
</evidence>
<feature type="region of interest" description="Disordered" evidence="16">
    <location>
        <begin position="642"/>
        <end position="677"/>
    </location>
</feature>
<evidence type="ECO:0000256" key="8">
    <source>
        <dbReference type="ARBA" id="ARBA00022734"/>
    </source>
</evidence>
<feature type="transmembrane region" description="Helical" evidence="17">
    <location>
        <begin position="293"/>
        <end position="317"/>
    </location>
</feature>
<reference evidence="20" key="2">
    <citation type="submission" date="2019-10" db="EMBL/GenBank/DDBJ databases">
        <title>A de novo genome assembly of a pear dwarfing rootstock.</title>
        <authorList>
            <person name="Wang F."/>
            <person name="Wang J."/>
            <person name="Li S."/>
            <person name="Zhang Y."/>
            <person name="Fang M."/>
            <person name="Ma L."/>
            <person name="Zhao Y."/>
            <person name="Jiang S."/>
        </authorList>
    </citation>
    <scope>NUCLEOTIDE SEQUENCE [LARGE SCALE GENOMIC DNA]</scope>
</reference>
<evidence type="ECO:0000313" key="20">
    <source>
        <dbReference type="Proteomes" id="UP000327157"/>
    </source>
</evidence>
<keyword evidence="7" id="KW-0732">Signal</keyword>
<dbReference type="InterPro" id="IPR001220">
    <property type="entry name" value="Legume_lectin_dom"/>
</dbReference>
<keyword evidence="13 17" id="KW-0472">Membrane</keyword>
<evidence type="ECO:0000256" key="10">
    <source>
        <dbReference type="ARBA" id="ARBA00022777"/>
    </source>
</evidence>
<evidence type="ECO:0000256" key="11">
    <source>
        <dbReference type="ARBA" id="ARBA00022840"/>
    </source>
</evidence>
<dbReference type="PROSITE" id="PS00308">
    <property type="entry name" value="LECTIN_LEGUME_ALPHA"/>
    <property type="match status" value="1"/>
</dbReference>
<evidence type="ECO:0000256" key="12">
    <source>
        <dbReference type="ARBA" id="ARBA00022989"/>
    </source>
</evidence>
<dbReference type="Pfam" id="PF00069">
    <property type="entry name" value="Pkinase"/>
    <property type="match status" value="1"/>
</dbReference>
<dbReference type="InterPro" id="IPR008271">
    <property type="entry name" value="Ser/Thr_kinase_AS"/>
</dbReference>
<reference evidence="19 20" key="3">
    <citation type="submission" date="2019-11" db="EMBL/GenBank/DDBJ databases">
        <title>A de novo genome assembly of a pear dwarfing rootstock.</title>
        <authorList>
            <person name="Wang F."/>
            <person name="Wang J."/>
            <person name="Li S."/>
            <person name="Zhang Y."/>
            <person name="Fang M."/>
            <person name="Ma L."/>
            <person name="Zhao Y."/>
            <person name="Jiang S."/>
        </authorList>
    </citation>
    <scope>NUCLEOTIDE SEQUENCE [LARGE SCALE GENOMIC DNA]</scope>
    <source>
        <strain evidence="19">S2</strain>
        <tissue evidence="19">Leaf</tissue>
    </source>
</reference>
<comment type="caution">
    <text evidence="19">The sequence shown here is derived from an EMBL/GenBank/DDBJ whole genome shotgun (WGS) entry which is preliminary data.</text>
</comment>
<dbReference type="GO" id="GO:0030246">
    <property type="term" value="F:carbohydrate binding"/>
    <property type="evidence" value="ECO:0007669"/>
    <property type="project" value="UniProtKB-KW"/>
</dbReference>
<evidence type="ECO:0000256" key="9">
    <source>
        <dbReference type="ARBA" id="ARBA00022741"/>
    </source>
</evidence>
<keyword evidence="5" id="KW-0808">Transferase</keyword>
<keyword evidence="12 17" id="KW-1133">Transmembrane helix</keyword>
<evidence type="ECO:0000256" key="1">
    <source>
        <dbReference type="ARBA" id="ARBA00004479"/>
    </source>
</evidence>
<evidence type="ECO:0000259" key="18">
    <source>
        <dbReference type="PROSITE" id="PS50011"/>
    </source>
</evidence>
<dbReference type="InterPro" id="IPR013320">
    <property type="entry name" value="ConA-like_dom_sf"/>
</dbReference>
<name>A0A5N5HQZ2_9ROSA</name>
<keyword evidence="14 19" id="KW-0675">Receptor</keyword>
<evidence type="ECO:0000256" key="7">
    <source>
        <dbReference type="ARBA" id="ARBA00022729"/>
    </source>
</evidence>
<dbReference type="CDD" id="cd06899">
    <property type="entry name" value="lectin_legume_LecRK_Arcelin_ConA"/>
    <property type="match status" value="1"/>
</dbReference>
<dbReference type="SUPFAM" id="SSF49899">
    <property type="entry name" value="Concanavalin A-like lectins/glucanases"/>
    <property type="match status" value="1"/>
</dbReference>
<evidence type="ECO:0000256" key="15">
    <source>
        <dbReference type="PROSITE-ProRule" id="PRU10141"/>
    </source>
</evidence>
<dbReference type="AlphaFoldDB" id="A0A5N5HQZ2"/>
<dbReference type="FunFam" id="1.10.510.10:FF:000522">
    <property type="entry name" value="L-type lectin-domain containing receptor kinase IX.1"/>
    <property type="match status" value="1"/>
</dbReference>
<dbReference type="EMBL" id="SMOL01000148">
    <property type="protein sequence ID" value="KAB2627950.1"/>
    <property type="molecule type" value="Genomic_DNA"/>
</dbReference>
<feature type="transmembrane region" description="Helical" evidence="17">
    <location>
        <begin position="12"/>
        <end position="29"/>
    </location>
</feature>
<dbReference type="SUPFAM" id="SSF56112">
    <property type="entry name" value="Protein kinase-like (PK-like)"/>
    <property type="match status" value="1"/>
</dbReference>
<evidence type="ECO:0000256" key="4">
    <source>
        <dbReference type="ARBA" id="ARBA00010217"/>
    </source>
</evidence>
<organism evidence="19 20">
    <name type="scientific">Pyrus ussuriensis x Pyrus communis</name>
    <dbReference type="NCBI Taxonomy" id="2448454"/>
    <lineage>
        <taxon>Eukaryota</taxon>
        <taxon>Viridiplantae</taxon>
        <taxon>Streptophyta</taxon>
        <taxon>Embryophyta</taxon>
        <taxon>Tracheophyta</taxon>
        <taxon>Spermatophyta</taxon>
        <taxon>Magnoliopsida</taxon>
        <taxon>eudicotyledons</taxon>
        <taxon>Gunneridae</taxon>
        <taxon>Pentapetalae</taxon>
        <taxon>rosids</taxon>
        <taxon>fabids</taxon>
        <taxon>Rosales</taxon>
        <taxon>Rosaceae</taxon>
        <taxon>Amygdaloideae</taxon>
        <taxon>Maleae</taxon>
        <taxon>Pyrus</taxon>
    </lineage>
</organism>
<keyword evidence="8 19" id="KW-0430">Lectin</keyword>
<feature type="domain" description="Protein kinase" evidence="18">
    <location>
        <begin position="363"/>
        <end position="643"/>
    </location>
</feature>
<dbReference type="InterPro" id="IPR000985">
    <property type="entry name" value="Lectin_LegA_CS"/>
</dbReference>
<reference evidence="19 20" key="1">
    <citation type="submission" date="2019-09" db="EMBL/GenBank/DDBJ databases">
        <authorList>
            <person name="Ou C."/>
        </authorList>
    </citation>
    <scope>NUCLEOTIDE SEQUENCE [LARGE SCALE GENOMIC DNA]</scope>
    <source>
        <strain evidence="19">S2</strain>
        <tissue evidence="19">Leaf</tissue>
    </source>
</reference>
<dbReference type="InterPro" id="IPR017441">
    <property type="entry name" value="Protein_kinase_ATP_BS"/>
</dbReference>
<comment type="similarity">
    <text evidence="4">In the C-terminal section; belongs to the protein kinase superfamily. Ser/Thr protein kinase family.</text>
</comment>
<dbReference type="GO" id="GO:0005524">
    <property type="term" value="F:ATP binding"/>
    <property type="evidence" value="ECO:0007669"/>
    <property type="project" value="UniProtKB-UniRule"/>
</dbReference>
<dbReference type="Pfam" id="PF00139">
    <property type="entry name" value="Lectin_legB"/>
    <property type="match status" value="1"/>
</dbReference>
<protein>
    <submittedName>
        <fullName evidence="19">L-type lectin-domain containing receptor kinase IX.1-like</fullName>
    </submittedName>
</protein>
<dbReference type="PROSITE" id="PS50011">
    <property type="entry name" value="PROTEIN_KINASE_DOM"/>
    <property type="match status" value="1"/>
</dbReference>
<dbReference type="SMART" id="SM00220">
    <property type="entry name" value="S_TKc"/>
    <property type="match status" value="1"/>
</dbReference>
<gene>
    <name evidence="19" type="ORF">D8674_032745</name>
</gene>
<comment type="subcellular location">
    <subcellularLocation>
        <location evidence="1">Membrane</location>
        <topology evidence="1">Single-pass type I membrane protein</topology>
    </subcellularLocation>
</comment>
<dbReference type="PROSITE" id="PS00107">
    <property type="entry name" value="PROTEIN_KINASE_ATP"/>
    <property type="match status" value="1"/>
</dbReference>
<evidence type="ECO:0000256" key="6">
    <source>
        <dbReference type="ARBA" id="ARBA00022692"/>
    </source>
</evidence>
<evidence type="ECO:0000256" key="2">
    <source>
        <dbReference type="ARBA" id="ARBA00007606"/>
    </source>
</evidence>
<evidence type="ECO:0000256" key="16">
    <source>
        <dbReference type="SAM" id="MobiDB-lite"/>
    </source>
</evidence>
<keyword evidence="11 15" id="KW-0067">ATP-binding</keyword>
<dbReference type="Gene3D" id="3.30.200.20">
    <property type="entry name" value="Phosphorylase Kinase, domain 1"/>
    <property type="match status" value="1"/>
</dbReference>
<dbReference type="InterPro" id="IPR050528">
    <property type="entry name" value="L-type_Lectin-RKs"/>
</dbReference>
<keyword evidence="20" id="KW-1185">Reference proteome</keyword>